<gene>
    <name evidence="2" type="ORF">GB881_08670</name>
</gene>
<dbReference type="PANTHER" id="PTHR13136">
    <property type="entry name" value="TESTIS DEVELOPMENT PROTEIN PRTD"/>
    <property type="match status" value="1"/>
</dbReference>
<evidence type="ECO:0000313" key="3">
    <source>
        <dbReference type="Proteomes" id="UP000437709"/>
    </source>
</evidence>
<dbReference type="Proteomes" id="UP000437709">
    <property type="component" value="Unassembled WGS sequence"/>
</dbReference>
<evidence type="ECO:0000313" key="2">
    <source>
        <dbReference type="EMBL" id="MPV37122.1"/>
    </source>
</evidence>
<dbReference type="EMBL" id="WHPC01000026">
    <property type="protein sequence ID" value="MPV37122.1"/>
    <property type="molecule type" value="Genomic_DNA"/>
</dbReference>
<dbReference type="InterPro" id="IPR029058">
    <property type="entry name" value="AB_hydrolase_fold"/>
</dbReference>
<dbReference type="Gene3D" id="3.40.50.1820">
    <property type="entry name" value="alpha/beta hydrolase"/>
    <property type="match status" value="1"/>
</dbReference>
<dbReference type="InterPro" id="IPR046879">
    <property type="entry name" value="KANL3/Tex30_Abhydrolase"/>
</dbReference>
<organism evidence="2 3">
    <name type="scientific">Georgenia subflava</name>
    <dbReference type="NCBI Taxonomy" id="1622177"/>
    <lineage>
        <taxon>Bacteria</taxon>
        <taxon>Bacillati</taxon>
        <taxon>Actinomycetota</taxon>
        <taxon>Actinomycetes</taxon>
        <taxon>Micrococcales</taxon>
        <taxon>Bogoriellaceae</taxon>
        <taxon>Georgenia</taxon>
    </lineage>
</organism>
<feature type="domain" description="KANL3/Tex30 alpha/beta hydrolase-like" evidence="1">
    <location>
        <begin position="29"/>
        <end position="201"/>
    </location>
</feature>
<dbReference type="OrthoDB" id="9810066at2"/>
<dbReference type="InterPro" id="IPR026555">
    <property type="entry name" value="NSL3/Tex30"/>
</dbReference>
<dbReference type="AlphaFoldDB" id="A0A6N7EFD6"/>
<sequence length="222" mass="23116">MSDADERSVRIQVGDVALDADLGTPAGARALVVFAHGSGSGRRSPRNRHVAASLRAAGYATLLMDLLTPAEAQVDATTRHLRFDIEMLATRLTGAVDWWTGEGRRTATAGLPVVTFGASTGAAAALITAADRPERVAGVVSRGGRPDLAGEALSRVRVPTLLVVGGADTQVLELNREAARALAGEVEIAVVPGATHLFKEPGTLDEVVRLTVDALDRWSAPA</sequence>
<dbReference type="SUPFAM" id="SSF53474">
    <property type="entry name" value="alpha/beta-Hydrolases"/>
    <property type="match status" value="1"/>
</dbReference>
<protein>
    <recommendedName>
        <fullName evidence="1">KANL3/Tex30 alpha/beta hydrolase-like domain-containing protein</fullName>
    </recommendedName>
</protein>
<name>A0A6N7EFD6_9MICO</name>
<accession>A0A6N7EFD6</accession>
<comment type="caution">
    <text evidence="2">The sequence shown here is derived from an EMBL/GenBank/DDBJ whole genome shotgun (WGS) entry which is preliminary data.</text>
</comment>
<dbReference type="RefSeq" id="WP_152193961.1">
    <property type="nucleotide sequence ID" value="NZ_VUKD01000001.1"/>
</dbReference>
<reference evidence="2 3" key="1">
    <citation type="submission" date="2019-10" db="EMBL/GenBank/DDBJ databases">
        <title>Georgenia wutianyii sp. nov. and Georgenia yuyongxinii sp. nov. isolated from plateau pika (Ochotona curzoniae) in the Qinghai-Tibet plateau of China.</title>
        <authorList>
            <person name="Tian Z."/>
        </authorList>
    </citation>
    <scope>NUCLEOTIDE SEQUENCE [LARGE SCALE GENOMIC DNA]</scope>
    <source>
        <strain evidence="2 3">JCM 19765</strain>
    </source>
</reference>
<evidence type="ECO:0000259" key="1">
    <source>
        <dbReference type="Pfam" id="PF20408"/>
    </source>
</evidence>
<dbReference type="Pfam" id="PF20408">
    <property type="entry name" value="Abhydrolase_11"/>
    <property type="match status" value="1"/>
</dbReference>
<proteinExistence type="predicted"/>
<keyword evidence="3" id="KW-1185">Reference proteome</keyword>
<dbReference type="PANTHER" id="PTHR13136:SF11">
    <property type="entry name" value="TESTIS-EXPRESSED PROTEIN 30"/>
    <property type="match status" value="1"/>
</dbReference>